<accession>F0FB83</accession>
<name>F0FB83_9BACT</name>
<dbReference type="HOGENOM" id="CLU_3083246_0_0_10"/>
<dbReference type="Proteomes" id="UP000005697">
    <property type="component" value="Unassembled WGS sequence"/>
</dbReference>
<reference evidence="1 2" key="1">
    <citation type="submission" date="2011-01" db="EMBL/GenBank/DDBJ databases">
        <authorList>
            <person name="Muzny D."/>
            <person name="Qin X."/>
            <person name="Deng J."/>
            <person name="Jiang H."/>
            <person name="Liu Y."/>
            <person name="Qu J."/>
            <person name="Song X.-Z."/>
            <person name="Zhang L."/>
            <person name="Thornton R."/>
            <person name="Coyle M."/>
            <person name="Francisco L."/>
            <person name="Jackson L."/>
            <person name="Javaid M."/>
            <person name="Korchina V."/>
            <person name="Kovar C."/>
            <person name="Mata R."/>
            <person name="Mathew T."/>
            <person name="Ngo R."/>
            <person name="Nguyen L."/>
            <person name="Nguyen N."/>
            <person name="Okwuonu G."/>
            <person name="Ongeri F."/>
            <person name="Pham C."/>
            <person name="Simmons D."/>
            <person name="Wilczek-Boney K."/>
            <person name="Hale W."/>
            <person name="Jakkamsetti A."/>
            <person name="Pham P."/>
            <person name="Ruth R."/>
            <person name="San Lucas F."/>
            <person name="Warren J."/>
            <person name="Zhang J."/>
            <person name="Zhao Z."/>
            <person name="Zhou C."/>
            <person name="Zhu D."/>
            <person name="Lee S."/>
            <person name="Bess C."/>
            <person name="Blankenburg K."/>
            <person name="Forbes L."/>
            <person name="Fu Q."/>
            <person name="Gubbala S."/>
            <person name="Hirani K."/>
            <person name="Jayaseelan J.C."/>
            <person name="Lara F."/>
            <person name="Munidasa M."/>
            <person name="Palculict T."/>
            <person name="Patil S."/>
            <person name="Pu L.-L."/>
            <person name="Saada N."/>
            <person name="Tang L."/>
            <person name="Weissenberger G."/>
            <person name="Zhu Y."/>
            <person name="Hemphill L."/>
            <person name="Shang Y."/>
            <person name="Youmans B."/>
            <person name="Ayvaz T."/>
            <person name="Ross M."/>
            <person name="Santibanez J."/>
            <person name="Aqrawi P."/>
            <person name="Gross S."/>
            <person name="Joshi V."/>
            <person name="Fowler G."/>
            <person name="Nazareth L."/>
            <person name="Reid J."/>
            <person name="Worley K."/>
            <person name="Petrosino J."/>
            <person name="Highlander S."/>
            <person name="Gibbs R."/>
        </authorList>
    </citation>
    <scope>NUCLEOTIDE SEQUENCE [LARGE SCALE GENOMIC DNA]</scope>
    <source>
        <strain evidence="1 2">DSM 16608</strain>
    </source>
</reference>
<keyword evidence="2" id="KW-1185">Reference proteome</keyword>
<evidence type="ECO:0000313" key="1">
    <source>
        <dbReference type="EMBL" id="EGC18651.1"/>
    </source>
</evidence>
<organism evidence="1 2">
    <name type="scientific">Prevotella multiformis DSM 16608</name>
    <dbReference type="NCBI Taxonomy" id="888743"/>
    <lineage>
        <taxon>Bacteria</taxon>
        <taxon>Pseudomonadati</taxon>
        <taxon>Bacteroidota</taxon>
        <taxon>Bacteroidia</taxon>
        <taxon>Bacteroidales</taxon>
        <taxon>Prevotellaceae</taxon>
        <taxon>Prevotella</taxon>
    </lineage>
</organism>
<dbReference type="RefSeq" id="WP_007369088.1">
    <property type="nucleotide sequence ID" value="NZ_GL872284.1"/>
</dbReference>
<comment type="caution">
    <text evidence="1">The sequence shown here is derived from an EMBL/GenBank/DDBJ whole genome shotgun (WGS) entry which is preliminary data.</text>
</comment>
<protein>
    <submittedName>
        <fullName evidence="1">Uncharacterized protein</fullName>
    </submittedName>
</protein>
<gene>
    <name evidence="1" type="ORF">HMPREF9141_2850</name>
</gene>
<proteinExistence type="predicted"/>
<dbReference type="EMBL" id="AEWX01000049">
    <property type="protein sequence ID" value="EGC18651.1"/>
    <property type="molecule type" value="Genomic_DNA"/>
</dbReference>
<sequence>MSKDKVSFNASFEVAQITATTPEEFWQQINFLAKEGKEITNICALVVTTKLS</sequence>
<evidence type="ECO:0000313" key="2">
    <source>
        <dbReference type="Proteomes" id="UP000005697"/>
    </source>
</evidence>
<dbReference type="AlphaFoldDB" id="F0FB83"/>